<evidence type="ECO:0000256" key="1">
    <source>
        <dbReference type="SAM" id="MobiDB-lite"/>
    </source>
</evidence>
<feature type="compositionally biased region" description="Basic and acidic residues" evidence="1">
    <location>
        <begin position="99"/>
        <end position="108"/>
    </location>
</feature>
<comment type="caution">
    <text evidence="2">The sequence shown here is derived from an EMBL/GenBank/DDBJ whole genome shotgun (WGS) entry which is preliminary data.</text>
</comment>
<keyword evidence="3" id="KW-1185">Reference proteome</keyword>
<protein>
    <submittedName>
        <fullName evidence="2">Uncharacterized protein</fullName>
    </submittedName>
</protein>
<organism evidence="2 3">
    <name type="scientific">Mycena rosella</name>
    <name type="common">Pink bonnet</name>
    <name type="synonym">Agaricus rosellus</name>
    <dbReference type="NCBI Taxonomy" id="1033263"/>
    <lineage>
        <taxon>Eukaryota</taxon>
        <taxon>Fungi</taxon>
        <taxon>Dikarya</taxon>
        <taxon>Basidiomycota</taxon>
        <taxon>Agaricomycotina</taxon>
        <taxon>Agaricomycetes</taxon>
        <taxon>Agaricomycetidae</taxon>
        <taxon>Agaricales</taxon>
        <taxon>Marasmiineae</taxon>
        <taxon>Mycenaceae</taxon>
        <taxon>Mycena</taxon>
    </lineage>
</organism>
<gene>
    <name evidence="2" type="ORF">B0H17DRAFT_1190246</name>
</gene>
<accession>A0AAD7MCC4</accession>
<evidence type="ECO:0000313" key="3">
    <source>
        <dbReference type="Proteomes" id="UP001221757"/>
    </source>
</evidence>
<feature type="region of interest" description="Disordered" evidence="1">
    <location>
        <begin position="172"/>
        <end position="223"/>
    </location>
</feature>
<feature type="region of interest" description="Disordered" evidence="1">
    <location>
        <begin position="50"/>
        <end position="108"/>
    </location>
</feature>
<sequence length="223" mass="24519">MYSNSNPRKDTQVLCLSATSESRPRTTFAAAAAELQATNDRRLPTASLHVLAGHTHTRPTPAERKSRTRRLVTPPSSPPTPPRIVRDSTAAHRPAPHPPAKELETNELDRKELDAADTAALLLRPPSTHPHARSAPRLPRLACHAGPTHRNWARAPTPLHVATRIRALRERARHATRRSTTGLDTAGRLTPAPVTSTDSTRDTRGLHATRTRAHPRRPEVVEC</sequence>
<evidence type="ECO:0000313" key="2">
    <source>
        <dbReference type="EMBL" id="KAJ7710523.1"/>
    </source>
</evidence>
<dbReference type="EMBL" id="JARKIE010000001">
    <property type="protein sequence ID" value="KAJ7710523.1"/>
    <property type="molecule type" value="Genomic_DNA"/>
</dbReference>
<feature type="region of interest" description="Disordered" evidence="1">
    <location>
        <begin position="1"/>
        <end position="24"/>
    </location>
</feature>
<dbReference type="Proteomes" id="UP001221757">
    <property type="component" value="Unassembled WGS sequence"/>
</dbReference>
<proteinExistence type="predicted"/>
<dbReference type="AlphaFoldDB" id="A0AAD7MCC4"/>
<reference evidence="2" key="1">
    <citation type="submission" date="2023-03" db="EMBL/GenBank/DDBJ databases">
        <title>Massive genome expansion in bonnet fungi (Mycena s.s.) driven by repeated elements and novel gene families across ecological guilds.</title>
        <authorList>
            <consortium name="Lawrence Berkeley National Laboratory"/>
            <person name="Harder C.B."/>
            <person name="Miyauchi S."/>
            <person name="Viragh M."/>
            <person name="Kuo A."/>
            <person name="Thoen E."/>
            <person name="Andreopoulos B."/>
            <person name="Lu D."/>
            <person name="Skrede I."/>
            <person name="Drula E."/>
            <person name="Henrissat B."/>
            <person name="Morin E."/>
            <person name="Kohler A."/>
            <person name="Barry K."/>
            <person name="LaButti K."/>
            <person name="Morin E."/>
            <person name="Salamov A."/>
            <person name="Lipzen A."/>
            <person name="Mereny Z."/>
            <person name="Hegedus B."/>
            <person name="Baldrian P."/>
            <person name="Stursova M."/>
            <person name="Weitz H."/>
            <person name="Taylor A."/>
            <person name="Grigoriev I.V."/>
            <person name="Nagy L.G."/>
            <person name="Martin F."/>
            <person name="Kauserud H."/>
        </authorList>
    </citation>
    <scope>NUCLEOTIDE SEQUENCE</scope>
    <source>
        <strain evidence="2">CBHHK067</strain>
    </source>
</reference>
<name>A0AAD7MCC4_MYCRO</name>